<dbReference type="EMBL" id="UZAK01000703">
    <property type="protein sequence ID" value="VDO64678.1"/>
    <property type="molecule type" value="Genomic_DNA"/>
</dbReference>
<dbReference type="Proteomes" id="UP000279833">
    <property type="component" value="Unassembled WGS sequence"/>
</dbReference>
<evidence type="ECO:0000313" key="3">
    <source>
        <dbReference type="WBParaSite" id="SCUD_0000094201-mRNA-1"/>
    </source>
</evidence>
<protein>
    <submittedName>
        <fullName evidence="1 3">Uncharacterized protein</fullName>
    </submittedName>
</protein>
<organism evidence="3">
    <name type="scientific">Schistosoma curassoni</name>
    <dbReference type="NCBI Taxonomy" id="6186"/>
    <lineage>
        <taxon>Eukaryota</taxon>
        <taxon>Metazoa</taxon>
        <taxon>Spiralia</taxon>
        <taxon>Lophotrochozoa</taxon>
        <taxon>Platyhelminthes</taxon>
        <taxon>Trematoda</taxon>
        <taxon>Digenea</taxon>
        <taxon>Strigeidida</taxon>
        <taxon>Schistosomatoidea</taxon>
        <taxon>Schistosomatidae</taxon>
        <taxon>Schistosoma</taxon>
    </lineage>
</organism>
<keyword evidence="2" id="KW-1185">Reference proteome</keyword>
<accession>A0A183JE30</accession>
<evidence type="ECO:0000313" key="2">
    <source>
        <dbReference type="Proteomes" id="UP000279833"/>
    </source>
</evidence>
<reference evidence="1 2" key="2">
    <citation type="submission" date="2018-11" db="EMBL/GenBank/DDBJ databases">
        <authorList>
            <consortium name="Pathogen Informatics"/>
        </authorList>
    </citation>
    <scope>NUCLEOTIDE SEQUENCE [LARGE SCALE GENOMIC DNA]</scope>
    <source>
        <strain evidence="1">Dakar</strain>
        <strain evidence="2">Dakar, Senegal</strain>
    </source>
</reference>
<reference evidence="3" key="1">
    <citation type="submission" date="2016-06" db="UniProtKB">
        <authorList>
            <consortium name="WormBaseParasite"/>
        </authorList>
    </citation>
    <scope>IDENTIFICATION</scope>
</reference>
<gene>
    <name evidence="1" type="ORF">SCUD_LOCUS943</name>
</gene>
<name>A0A183JE30_9TREM</name>
<dbReference type="WBParaSite" id="SCUD_0000094201-mRNA-1">
    <property type="protein sequence ID" value="SCUD_0000094201-mRNA-1"/>
    <property type="gene ID" value="SCUD_0000094201"/>
</dbReference>
<proteinExistence type="predicted"/>
<sequence>MNYPCVDQINEPHSLEFEFVKKMDFWIDFLFVQVDFVVDGDVAEDLGDFVVVIDHCYSIMSFYWLFHLLHNFYPIMLENIY</sequence>
<dbReference type="AlphaFoldDB" id="A0A183JE30"/>
<evidence type="ECO:0000313" key="1">
    <source>
        <dbReference type="EMBL" id="VDO64678.1"/>
    </source>
</evidence>